<organism evidence="13 14">
    <name type="scientific">Vibrio sinaloensis DSM 21326</name>
    <dbReference type="NCBI Taxonomy" id="945550"/>
    <lineage>
        <taxon>Bacteria</taxon>
        <taxon>Pseudomonadati</taxon>
        <taxon>Pseudomonadota</taxon>
        <taxon>Gammaproteobacteria</taxon>
        <taxon>Vibrionales</taxon>
        <taxon>Vibrionaceae</taxon>
        <taxon>Vibrio</taxon>
        <taxon>Vibrio oreintalis group</taxon>
    </lineage>
</organism>
<keyword evidence="5 10" id="KW-0997">Cell inner membrane</keyword>
<evidence type="ECO:0000256" key="3">
    <source>
        <dbReference type="ARBA" id="ARBA00022448"/>
    </source>
</evidence>
<dbReference type="PROSITE" id="PS52015">
    <property type="entry name" value="TONB_CTD"/>
    <property type="match status" value="1"/>
</dbReference>
<evidence type="ECO:0000313" key="13">
    <source>
        <dbReference type="EMBL" id="EGA70207.1"/>
    </source>
</evidence>
<name>E8M708_PHOS4</name>
<reference evidence="13 14" key="1">
    <citation type="journal article" date="2012" name="Int. J. Syst. Evol. Microbiol.">
        <title>Vibrio caribbeanicus sp. nov., isolated from the marine sponge Scleritoderma cyanea.</title>
        <authorList>
            <person name="Hoffmann M."/>
            <person name="Monday S.R."/>
            <person name="Allard M.W."/>
            <person name="Strain E.A."/>
            <person name="Whittaker P."/>
            <person name="Naum M."/>
            <person name="McCarthy P.J."/>
            <person name="Lopez J.V."/>
            <person name="Fischer M."/>
            <person name="Brown E.W."/>
        </authorList>
    </citation>
    <scope>NUCLEOTIDE SEQUENCE [LARGE SCALE GENOMIC DNA]</scope>
    <source>
        <strain evidence="14">DSMZ 21326</strain>
    </source>
</reference>
<comment type="caution">
    <text evidence="13">The sequence shown here is derived from an EMBL/GenBank/DDBJ whole genome shotgun (WGS) entry which is preliminary data.</text>
</comment>
<evidence type="ECO:0000313" key="14">
    <source>
        <dbReference type="Proteomes" id="UP000006228"/>
    </source>
</evidence>
<keyword evidence="8 10" id="KW-1133">Transmembrane helix</keyword>
<dbReference type="PANTHER" id="PTHR33446">
    <property type="entry name" value="PROTEIN TONB-RELATED"/>
    <property type="match status" value="1"/>
</dbReference>
<dbReference type="Pfam" id="PF03544">
    <property type="entry name" value="TonB_C"/>
    <property type="match status" value="1"/>
</dbReference>
<dbReference type="InterPro" id="IPR006260">
    <property type="entry name" value="TonB/TolA_C"/>
</dbReference>
<accession>E8M708</accession>
<dbReference type="InterPro" id="IPR037682">
    <property type="entry name" value="TonB_C"/>
</dbReference>
<dbReference type="Gene3D" id="3.30.1150.10">
    <property type="match status" value="1"/>
</dbReference>
<dbReference type="EMBL" id="AEVT01000061">
    <property type="protein sequence ID" value="EGA70207.1"/>
    <property type="molecule type" value="Genomic_DNA"/>
</dbReference>
<evidence type="ECO:0000256" key="8">
    <source>
        <dbReference type="ARBA" id="ARBA00022989"/>
    </source>
</evidence>
<dbReference type="InterPro" id="IPR051045">
    <property type="entry name" value="TonB-dependent_transducer"/>
</dbReference>
<gene>
    <name evidence="13" type="ORF">VISI1226_04295</name>
</gene>
<evidence type="ECO:0000256" key="5">
    <source>
        <dbReference type="ARBA" id="ARBA00022519"/>
    </source>
</evidence>
<evidence type="ECO:0000256" key="1">
    <source>
        <dbReference type="ARBA" id="ARBA00004383"/>
    </source>
</evidence>
<feature type="region of interest" description="Disordered" evidence="11">
    <location>
        <begin position="54"/>
        <end position="84"/>
    </location>
</feature>
<feature type="transmembrane region" description="Helical" evidence="10">
    <location>
        <begin position="6"/>
        <end position="26"/>
    </location>
</feature>
<dbReference type="InterPro" id="IPR003538">
    <property type="entry name" value="TonB"/>
</dbReference>
<keyword evidence="4 10" id="KW-1003">Cell membrane</keyword>
<dbReference type="SUPFAM" id="SSF74653">
    <property type="entry name" value="TolA/TonB C-terminal domain"/>
    <property type="match status" value="1"/>
</dbReference>
<dbReference type="PANTHER" id="PTHR33446:SF14">
    <property type="entry name" value="PROTEIN TONB"/>
    <property type="match status" value="1"/>
</dbReference>
<keyword evidence="10" id="KW-0735">Signal-anchor</keyword>
<dbReference type="GO" id="GO:0055085">
    <property type="term" value="P:transmembrane transport"/>
    <property type="evidence" value="ECO:0007669"/>
    <property type="project" value="InterPro"/>
</dbReference>
<keyword evidence="7 10" id="KW-0653">Protein transport</keyword>
<dbReference type="eggNOG" id="COG0810">
    <property type="taxonomic scope" value="Bacteria"/>
</dbReference>
<dbReference type="AlphaFoldDB" id="E8M708"/>
<comment type="subcellular location">
    <subcellularLocation>
        <location evidence="1 10">Cell inner membrane</location>
        <topology evidence="1 10">Single-pass membrane protein</topology>
        <orientation evidence="1 10">Periplasmic side</orientation>
    </subcellularLocation>
</comment>
<keyword evidence="6 10" id="KW-0812">Transmembrane</keyword>
<evidence type="ECO:0000256" key="7">
    <source>
        <dbReference type="ARBA" id="ARBA00022927"/>
    </source>
</evidence>
<evidence type="ECO:0000256" key="11">
    <source>
        <dbReference type="SAM" id="MobiDB-lite"/>
    </source>
</evidence>
<dbReference type="GO" id="GO:0015031">
    <property type="term" value="P:protein transport"/>
    <property type="evidence" value="ECO:0007669"/>
    <property type="project" value="UniProtKB-UniRule"/>
</dbReference>
<feature type="domain" description="TonB C-terminal" evidence="12">
    <location>
        <begin position="127"/>
        <end position="219"/>
    </location>
</feature>
<keyword evidence="3 10" id="KW-0813">Transport</keyword>
<sequence>MRRFIVVTPIAILLSFIVFVAMAWLVRTPSMTAEAVAVKSVDFIVSEQEDQLVRRTRSLPEPKETLPEPQVSDTLTSPKSHVSEPHRALSALPIGNVEVEVANTNVSVANIAPVNYSQQANLSVQVSSSQQAMPLYRVEPFYPAKARQRRAEGYVIIRFNIDESGSPVALEVIEAKPKRLFEREALKALKQWKYQPKLAQGKAITQIGQTVKLEFKYPK</sequence>
<evidence type="ECO:0000256" key="6">
    <source>
        <dbReference type="ARBA" id="ARBA00022692"/>
    </source>
</evidence>
<dbReference type="NCBIfam" id="TIGR01352">
    <property type="entry name" value="tonB_Cterm"/>
    <property type="match status" value="1"/>
</dbReference>
<evidence type="ECO:0000256" key="4">
    <source>
        <dbReference type="ARBA" id="ARBA00022475"/>
    </source>
</evidence>
<dbReference type="RefSeq" id="WP_008076981.1">
    <property type="nucleotide sequence ID" value="NZ_AEVT01000061.1"/>
</dbReference>
<protein>
    <recommendedName>
        <fullName evidence="10">Protein TonB</fullName>
    </recommendedName>
</protein>
<dbReference type="OrthoDB" id="1628901at2"/>
<dbReference type="FunFam" id="3.30.1150.10:FF:000006">
    <property type="entry name" value="Protein TonB"/>
    <property type="match status" value="1"/>
</dbReference>
<evidence type="ECO:0000256" key="9">
    <source>
        <dbReference type="ARBA" id="ARBA00023136"/>
    </source>
</evidence>
<dbReference type="GO" id="GO:0030288">
    <property type="term" value="C:outer membrane-bounded periplasmic space"/>
    <property type="evidence" value="ECO:0007669"/>
    <property type="project" value="InterPro"/>
</dbReference>
<dbReference type="PRINTS" id="PR01374">
    <property type="entry name" value="TONBPROTEIN"/>
</dbReference>
<dbReference type="GeneID" id="95569375"/>
<comment type="function">
    <text evidence="10">Interacts with outer membrane receptor proteins that carry out high-affinity binding and energy dependent uptake into the periplasmic space of specific substrates. It could act to transduce energy from the cytoplasmic membrane to specific energy-requiring processes in the outer membrane, resulting in the release into the periplasm of ligands bound by these outer membrane proteins.</text>
</comment>
<dbReference type="GO" id="GO:0005886">
    <property type="term" value="C:plasma membrane"/>
    <property type="evidence" value="ECO:0007669"/>
    <property type="project" value="UniProtKB-SubCell"/>
</dbReference>
<comment type="similarity">
    <text evidence="2 10">Belongs to the TonB family.</text>
</comment>
<feature type="compositionally biased region" description="Polar residues" evidence="11">
    <location>
        <begin position="71"/>
        <end position="80"/>
    </location>
</feature>
<evidence type="ECO:0000256" key="10">
    <source>
        <dbReference type="RuleBase" id="RU362123"/>
    </source>
</evidence>
<proteinExistence type="inferred from homology"/>
<dbReference type="GO" id="GO:0015891">
    <property type="term" value="P:siderophore transport"/>
    <property type="evidence" value="ECO:0007669"/>
    <property type="project" value="InterPro"/>
</dbReference>
<dbReference type="Proteomes" id="UP000006228">
    <property type="component" value="Unassembled WGS sequence"/>
</dbReference>
<keyword evidence="9 10" id="KW-0472">Membrane</keyword>
<evidence type="ECO:0000256" key="2">
    <source>
        <dbReference type="ARBA" id="ARBA00006555"/>
    </source>
</evidence>
<evidence type="ECO:0000259" key="12">
    <source>
        <dbReference type="PROSITE" id="PS52015"/>
    </source>
</evidence>
<dbReference type="GO" id="GO:0031992">
    <property type="term" value="F:energy transducer activity"/>
    <property type="evidence" value="ECO:0007669"/>
    <property type="project" value="InterPro"/>
</dbReference>